<evidence type="ECO:0000256" key="2">
    <source>
        <dbReference type="ARBA" id="ARBA00023002"/>
    </source>
</evidence>
<feature type="active site" evidence="4">
    <location>
        <position position="211"/>
    </location>
</feature>
<protein>
    <recommendedName>
        <fullName evidence="3">Aldehyde dehydrogenase</fullName>
    </recommendedName>
</protein>
<evidence type="ECO:0000256" key="5">
    <source>
        <dbReference type="RuleBase" id="RU003345"/>
    </source>
</evidence>
<evidence type="ECO:0000256" key="4">
    <source>
        <dbReference type="PROSITE-ProRule" id="PRU10007"/>
    </source>
</evidence>
<comment type="similarity">
    <text evidence="1 3 5">Belongs to the aldehyde dehydrogenase family.</text>
</comment>
<dbReference type="Pfam" id="PF00171">
    <property type="entry name" value="Aldedh"/>
    <property type="match status" value="1"/>
</dbReference>
<dbReference type="InterPro" id="IPR016161">
    <property type="entry name" value="Ald_DH/histidinol_DH"/>
</dbReference>
<evidence type="ECO:0000313" key="8">
    <source>
        <dbReference type="Proteomes" id="UP001601058"/>
    </source>
</evidence>
<dbReference type="InterPro" id="IPR015590">
    <property type="entry name" value="Aldehyde_DH_dom"/>
</dbReference>
<dbReference type="EMBL" id="JBIACJ010000007">
    <property type="protein sequence ID" value="MFE8697494.1"/>
    <property type="molecule type" value="Genomic_DNA"/>
</dbReference>
<dbReference type="InterPro" id="IPR029510">
    <property type="entry name" value="Ald_DH_CS_GLU"/>
</dbReference>
<dbReference type="CDD" id="cd07136">
    <property type="entry name" value="ALDH_YwdH-P39616"/>
    <property type="match status" value="1"/>
</dbReference>
<keyword evidence="2 3" id="KW-0560">Oxidoreductase</keyword>
<accession>A0ABW6K177</accession>
<dbReference type="PIRSF" id="PIRSF036492">
    <property type="entry name" value="ALDH"/>
    <property type="match status" value="1"/>
</dbReference>
<dbReference type="InterPro" id="IPR016160">
    <property type="entry name" value="Ald_DH_CS_CYS"/>
</dbReference>
<evidence type="ECO:0000256" key="1">
    <source>
        <dbReference type="ARBA" id="ARBA00009986"/>
    </source>
</evidence>
<reference evidence="7 8" key="1">
    <citation type="submission" date="2024-08" db="EMBL/GenBank/DDBJ databases">
        <title>Two novel Cytobacillus novel species.</title>
        <authorList>
            <person name="Liu G."/>
        </authorList>
    </citation>
    <scope>NUCLEOTIDE SEQUENCE [LARGE SCALE GENOMIC DNA]</scope>
    <source>
        <strain evidence="7 8">FJAT-53684</strain>
    </source>
</reference>
<gene>
    <name evidence="7" type="ORF">ACFYKT_14215</name>
</gene>
<dbReference type="InterPro" id="IPR012394">
    <property type="entry name" value="Aldehyde_DH_NAD(P)"/>
</dbReference>
<sequence>MGNNYGELVQRQRDFFLQGKTKDVQFRIDTLELLRKIIQTNEAELMKALKEDLNKSEFDAYLTEIGIVLEEIKFTLKHLRNWAKPRRVKSSMATLGSKSYIYPEPYGIALVISPWNYPFQLAIAPLVGAIAAGNCAILKPSELTPRTSEVLQELVSKNFPEEYIAVVEGGVEASTALLNEKFDYIFFTGSVAVGKVIMEAAAKTLTPVTLELGGKSPCIVHEDANLKLAAKRIAWGKFTNAGQTCVAPDYLYVHTHIKEKFLLVLKETILELYGEDVIKSGQFTKIVSEKHFNRLVSFLSNGNSLFGGKHDLSKLTIEPTIIENIKWEDAVMKEEIFGPILPVMEYDDLKEVVSEINKRPKPLALYLFSENEMTQKKVLNDISFGGGCINDTVYHLSSPYLPFGGVGESGIGAYHGKGSFEVFSHEKSILKQTTKFDLPFRYPTMKNGLKFIKKVIN</sequence>
<keyword evidence="8" id="KW-1185">Reference proteome</keyword>
<comment type="caution">
    <text evidence="7">The sequence shown here is derived from an EMBL/GenBank/DDBJ whole genome shotgun (WGS) entry which is preliminary data.</text>
</comment>
<proteinExistence type="inferred from homology"/>
<dbReference type="PANTHER" id="PTHR43570">
    <property type="entry name" value="ALDEHYDE DEHYDROGENASE"/>
    <property type="match status" value="1"/>
</dbReference>
<dbReference type="PROSITE" id="PS00070">
    <property type="entry name" value="ALDEHYDE_DEHYDR_CYS"/>
    <property type="match status" value="1"/>
</dbReference>
<dbReference type="InterPro" id="IPR016162">
    <property type="entry name" value="Ald_DH_N"/>
</dbReference>
<organism evidence="7 8">
    <name type="scientific">Cytobacillus mangrovibacter</name>
    <dbReference type="NCBI Taxonomy" id="3299024"/>
    <lineage>
        <taxon>Bacteria</taxon>
        <taxon>Bacillati</taxon>
        <taxon>Bacillota</taxon>
        <taxon>Bacilli</taxon>
        <taxon>Bacillales</taxon>
        <taxon>Bacillaceae</taxon>
        <taxon>Cytobacillus</taxon>
    </lineage>
</organism>
<evidence type="ECO:0000259" key="6">
    <source>
        <dbReference type="Pfam" id="PF00171"/>
    </source>
</evidence>
<dbReference type="RefSeq" id="WP_389220784.1">
    <property type="nucleotide sequence ID" value="NZ_JBIACJ010000007.1"/>
</dbReference>
<dbReference type="Proteomes" id="UP001601058">
    <property type="component" value="Unassembled WGS sequence"/>
</dbReference>
<dbReference type="Gene3D" id="3.40.309.10">
    <property type="entry name" value="Aldehyde Dehydrogenase, Chain A, domain 2"/>
    <property type="match status" value="1"/>
</dbReference>
<name>A0ABW6K177_9BACI</name>
<evidence type="ECO:0000256" key="3">
    <source>
        <dbReference type="PIRNR" id="PIRNR036492"/>
    </source>
</evidence>
<evidence type="ECO:0000313" key="7">
    <source>
        <dbReference type="EMBL" id="MFE8697494.1"/>
    </source>
</evidence>
<dbReference type="InterPro" id="IPR016163">
    <property type="entry name" value="Ald_DH_C"/>
</dbReference>
<dbReference type="SUPFAM" id="SSF53720">
    <property type="entry name" value="ALDH-like"/>
    <property type="match status" value="1"/>
</dbReference>
<feature type="domain" description="Aldehyde dehydrogenase" evidence="6">
    <location>
        <begin position="20"/>
        <end position="429"/>
    </location>
</feature>
<dbReference type="PANTHER" id="PTHR43570:SF16">
    <property type="entry name" value="ALDEHYDE DEHYDROGENASE TYPE III, ISOFORM Q"/>
    <property type="match status" value="1"/>
</dbReference>
<dbReference type="Gene3D" id="3.40.605.10">
    <property type="entry name" value="Aldehyde Dehydrogenase, Chain A, domain 1"/>
    <property type="match status" value="1"/>
</dbReference>
<dbReference type="PROSITE" id="PS00687">
    <property type="entry name" value="ALDEHYDE_DEHYDR_GLU"/>
    <property type="match status" value="1"/>
</dbReference>